<protein>
    <submittedName>
        <fullName evidence="2">Helix-turn-helix transcriptional regulator</fullName>
    </submittedName>
</protein>
<name>A0ABU4G245_9BACL</name>
<dbReference type="PROSITE" id="PS50943">
    <property type="entry name" value="HTH_CROC1"/>
    <property type="match status" value="1"/>
</dbReference>
<evidence type="ECO:0000313" key="3">
    <source>
        <dbReference type="Proteomes" id="UP001280629"/>
    </source>
</evidence>
<comment type="caution">
    <text evidence="2">The sequence shown here is derived from an EMBL/GenBank/DDBJ whole genome shotgun (WGS) entry which is preliminary data.</text>
</comment>
<dbReference type="SMART" id="SM00530">
    <property type="entry name" value="HTH_XRE"/>
    <property type="match status" value="1"/>
</dbReference>
<organism evidence="2 3">
    <name type="scientific">Sporosarcina aquimarina</name>
    <dbReference type="NCBI Taxonomy" id="114975"/>
    <lineage>
        <taxon>Bacteria</taxon>
        <taxon>Bacillati</taxon>
        <taxon>Bacillota</taxon>
        <taxon>Bacilli</taxon>
        <taxon>Bacillales</taxon>
        <taxon>Caryophanaceae</taxon>
        <taxon>Sporosarcina</taxon>
    </lineage>
</organism>
<dbReference type="SUPFAM" id="SSF47413">
    <property type="entry name" value="lambda repressor-like DNA-binding domains"/>
    <property type="match status" value="1"/>
</dbReference>
<dbReference type="InterPro" id="IPR010982">
    <property type="entry name" value="Lambda_DNA-bd_dom_sf"/>
</dbReference>
<keyword evidence="3" id="KW-1185">Reference proteome</keyword>
<evidence type="ECO:0000259" key="1">
    <source>
        <dbReference type="PROSITE" id="PS50943"/>
    </source>
</evidence>
<proteinExistence type="predicted"/>
<reference evidence="2 3" key="1">
    <citation type="submission" date="2023-06" db="EMBL/GenBank/DDBJ databases">
        <title>Sporosarcina sp. nov., isolated from Korean traditional fermented seafood 'Jeotgal'.</title>
        <authorList>
            <person name="Yang A.-I."/>
            <person name="Shin N.-R."/>
        </authorList>
    </citation>
    <scope>NUCLEOTIDE SEQUENCE [LARGE SCALE GENOMIC DNA]</scope>
    <source>
        <strain evidence="2 3">KCTC3840</strain>
    </source>
</reference>
<evidence type="ECO:0000313" key="2">
    <source>
        <dbReference type="EMBL" id="MDW0110440.1"/>
    </source>
</evidence>
<dbReference type="CDD" id="cd00093">
    <property type="entry name" value="HTH_XRE"/>
    <property type="match status" value="1"/>
</dbReference>
<dbReference type="Pfam" id="PF13443">
    <property type="entry name" value="HTH_26"/>
    <property type="match status" value="1"/>
</dbReference>
<dbReference type="Proteomes" id="UP001280629">
    <property type="component" value="Unassembled WGS sequence"/>
</dbReference>
<sequence>MADEKPFKVGKDALPDLIMTEADLENEAQDKLRVILHLKQRMDERGLTQMQLAEMADVRQATISQLTRGNIERLHIPTLEKIAWALDITDITQLLTFELESEIMNLANPYNVKF</sequence>
<feature type="domain" description="HTH cro/C1-type" evidence="1">
    <location>
        <begin position="38"/>
        <end position="94"/>
    </location>
</feature>
<accession>A0ABU4G245</accession>
<dbReference type="EMBL" id="JAUBDH010000005">
    <property type="protein sequence ID" value="MDW0110440.1"/>
    <property type="molecule type" value="Genomic_DNA"/>
</dbReference>
<dbReference type="RefSeq" id="WP_317935986.1">
    <property type="nucleotide sequence ID" value="NZ_JAUBDH010000005.1"/>
</dbReference>
<dbReference type="InterPro" id="IPR001387">
    <property type="entry name" value="Cro/C1-type_HTH"/>
</dbReference>
<dbReference type="Gene3D" id="1.10.260.40">
    <property type="entry name" value="lambda repressor-like DNA-binding domains"/>
    <property type="match status" value="1"/>
</dbReference>
<gene>
    <name evidence="2" type="ORF">QT716_10370</name>
</gene>